<keyword evidence="2" id="KW-0812">Transmembrane</keyword>
<comment type="caution">
    <text evidence="3">The sequence shown here is derived from an EMBL/GenBank/DDBJ whole genome shotgun (WGS) entry which is preliminary data.</text>
</comment>
<dbReference type="Pfam" id="PF04488">
    <property type="entry name" value="Gly_transf_sug"/>
    <property type="match status" value="1"/>
</dbReference>
<dbReference type="InterPro" id="IPR051706">
    <property type="entry name" value="Glycosyltransferase_domain"/>
</dbReference>
<dbReference type="GO" id="GO:0016020">
    <property type="term" value="C:membrane"/>
    <property type="evidence" value="ECO:0007669"/>
    <property type="project" value="GOC"/>
</dbReference>
<evidence type="ECO:0000313" key="3">
    <source>
        <dbReference type="EMBL" id="KAH3792847.1"/>
    </source>
</evidence>
<organism evidence="3 4">
    <name type="scientific">Dreissena polymorpha</name>
    <name type="common">Zebra mussel</name>
    <name type="synonym">Mytilus polymorpha</name>
    <dbReference type="NCBI Taxonomy" id="45954"/>
    <lineage>
        <taxon>Eukaryota</taxon>
        <taxon>Metazoa</taxon>
        <taxon>Spiralia</taxon>
        <taxon>Lophotrochozoa</taxon>
        <taxon>Mollusca</taxon>
        <taxon>Bivalvia</taxon>
        <taxon>Autobranchia</taxon>
        <taxon>Heteroconchia</taxon>
        <taxon>Euheterodonta</taxon>
        <taxon>Imparidentia</taxon>
        <taxon>Neoheterodontei</taxon>
        <taxon>Myida</taxon>
        <taxon>Dreissenoidea</taxon>
        <taxon>Dreissenidae</taxon>
        <taxon>Dreissena</taxon>
    </lineage>
</organism>
<reference evidence="3" key="1">
    <citation type="journal article" date="2019" name="bioRxiv">
        <title>The Genome of the Zebra Mussel, Dreissena polymorpha: A Resource for Invasive Species Research.</title>
        <authorList>
            <person name="McCartney M.A."/>
            <person name="Auch B."/>
            <person name="Kono T."/>
            <person name="Mallez S."/>
            <person name="Zhang Y."/>
            <person name="Obille A."/>
            <person name="Becker A."/>
            <person name="Abrahante J.E."/>
            <person name="Garbe J."/>
            <person name="Badalamenti J.P."/>
            <person name="Herman A."/>
            <person name="Mangelson H."/>
            <person name="Liachko I."/>
            <person name="Sullivan S."/>
            <person name="Sone E.D."/>
            <person name="Koren S."/>
            <person name="Silverstein K.A.T."/>
            <person name="Beckman K.B."/>
            <person name="Gohl D.M."/>
        </authorList>
    </citation>
    <scope>NUCLEOTIDE SEQUENCE</scope>
    <source>
        <strain evidence="3">Duluth1</strain>
        <tissue evidence="3">Whole animal</tissue>
    </source>
</reference>
<keyword evidence="4" id="KW-1185">Reference proteome</keyword>
<keyword evidence="1" id="KW-0808">Transferase</keyword>
<dbReference type="Gene3D" id="3.90.550.20">
    <property type="match status" value="1"/>
</dbReference>
<protein>
    <submittedName>
        <fullName evidence="3">Uncharacterized protein</fullName>
    </submittedName>
</protein>
<reference evidence="3" key="2">
    <citation type="submission" date="2020-11" db="EMBL/GenBank/DDBJ databases">
        <authorList>
            <person name="McCartney M.A."/>
            <person name="Auch B."/>
            <person name="Kono T."/>
            <person name="Mallez S."/>
            <person name="Becker A."/>
            <person name="Gohl D.M."/>
            <person name="Silverstein K.A.T."/>
            <person name="Koren S."/>
            <person name="Bechman K.B."/>
            <person name="Herman A."/>
            <person name="Abrahante J.E."/>
            <person name="Garbe J."/>
        </authorList>
    </citation>
    <scope>NUCLEOTIDE SEQUENCE</scope>
    <source>
        <strain evidence="3">Duluth1</strain>
        <tissue evidence="3">Whole animal</tissue>
    </source>
</reference>
<dbReference type="SUPFAM" id="SSF53448">
    <property type="entry name" value="Nucleotide-diphospho-sugar transferases"/>
    <property type="match status" value="1"/>
</dbReference>
<dbReference type="OrthoDB" id="409543at2759"/>
<sequence length="354" mass="41714">MRIQLRPTHRPEVLLGAAKAKLYVHKRLIAVLCFCFSLFLLLYGKTIFHVTREFVIHSNFNFNLCKRFHHISYAENVRSSVPKVIHQIFLNASEDHIEFFRQNIQNMDSWQRMNPDFMYILWNESMVVGLINKSYPSVLHLYERYKDVWIARMDIARYVVVHHMGGAYADIDLECKRPIGELYQEIGDRKVALNYSYEPFGIANNFFVASRNHEFLAHVIDGLAEADVLYFTPYINLMFRTGPMYLLGRYLNYIHKEDIFIMQTSQVYVVVDQSDHSWHGLDGLFIRFVWTSVNAIHLLSILVILVFMVRIHSLLTVRREIVSNIRQYPNTNKCVRQYHPSQLSMSTIIEDEPL</sequence>
<evidence type="ECO:0000256" key="2">
    <source>
        <dbReference type="SAM" id="Phobius"/>
    </source>
</evidence>
<gene>
    <name evidence="3" type="ORF">DPMN_146346</name>
</gene>
<name>A0A9D4J290_DREPO</name>
<keyword evidence="2" id="KW-0472">Membrane</keyword>
<dbReference type="GO" id="GO:0000030">
    <property type="term" value="F:mannosyltransferase activity"/>
    <property type="evidence" value="ECO:0007669"/>
    <property type="project" value="TreeGrafter"/>
</dbReference>
<dbReference type="PANTHER" id="PTHR32385:SF15">
    <property type="entry name" value="INOSITOL PHOSPHOCERAMIDE MANNOSYLTRANSFERASE 1"/>
    <property type="match status" value="1"/>
</dbReference>
<dbReference type="Proteomes" id="UP000828390">
    <property type="component" value="Unassembled WGS sequence"/>
</dbReference>
<evidence type="ECO:0000256" key="1">
    <source>
        <dbReference type="ARBA" id="ARBA00022679"/>
    </source>
</evidence>
<accession>A0A9D4J290</accession>
<dbReference type="InterPro" id="IPR007577">
    <property type="entry name" value="GlycoTrfase_DXD_sugar-bd_CS"/>
</dbReference>
<feature type="transmembrane region" description="Helical" evidence="2">
    <location>
        <begin position="28"/>
        <end position="48"/>
    </location>
</feature>
<dbReference type="AlphaFoldDB" id="A0A9D4J290"/>
<keyword evidence="2" id="KW-1133">Transmembrane helix</keyword>
<proteinExistence type="predicted"/>
<feature type="transmembrane region" description="Helical" evidence="2">
    <location>
        <begin position="288"/>
        <end position="309"/>
    </location>
</feature>
<evidence type="ECO:0000313" key="4">
    <source>
        <dbReference type="Proteomes" id="UP000828390"/>
    </source>
</evidence>
<dbReference type="PANTHER" id="PTHR32385">
    <property type="entry name" value="MANNOSYL PHOSPHORYLINOSITOL CERAMIDE SYNTHASE"/>
    <property type="match status" value="1"/>
</dbReference>
<dbReference type="GO" id="GO:0051999">
    <property type="term" value="P:mannosyl-inositol phosphorylceramide biosynthetic process"/>
    <property type="evidence" value="ECO:0007669"/>
    <property type="project" value="TreeGrafter"/>
</dbReference>
<dbReference type="InterPro" id="IPR029044">
    <property type="entry name" value="Nucleotide-diphossugar_trans"/>
</dbReference>
<dbReference type="EMBL" id="JAIWYP010000007">
    <property type="protein sequence ID" value="KAH3792847.1"/>
    <property type="molecule type" value="Genomic_DNA"/>
</dbReference>